<dbReference type="AlphaFoldDB" id="A0A2W5DUP4"/>
<proteinExistence type="predicted"/>
<dbReference type="Proteomes" id="UP000249633">
    <property type="component" value="Unassembled WGS sequence"/>
</dbReference>
<comment type="caution">
    <text evidence="1">The sequence shown here is derived from an EMBL/GenBank/DDBJ whole genome shotgun (WGS) entry which is preliminary data.</text>
</comment>
<evidence type="ECO:0000313" key="2">
    <source>
        <dbReference type="Proteomes" id="UP000249633"/>
    </source>
</evidence>
<sequence>MTAPQSDEFIQYHLKTESVSDEYGAAVMLTQQEGIDDPATILVHPWQLRAACEHLGILSADPEAARVADSLRRRLSLLCRRVEGLAARIQDATADAALLAQVQAVADLAADYMAEMPQAASRQPMQASLL</sequence>
<reference evidence="1 2" key="1">
    <citation type="submission" date="2017-08" db="EMBL/GenBank/DDBJ databases">
        <title>Infants hospitalized years apart are colonized by the same room-sourced microbial strains.</title>
        <authorList>
            <person name="Brooks B."/>
            <person name="Olm M.R."/>
            <person name="Firek B.A."/>
            <person name="Baker R."/>
            <person name="Thomas B.C."/>
            <person name="Morowitz M.J."/>
            <person name="Banfield J.F."/>
        </authorList>
    </citation>
    <scope>NUCLEOTIDE SEQUENCE [LARGE SCALE GENOMIC DNA]</scope>
    <source>
        <strain evidence="1">S2_012_000_R2_81</strain>
    </source>
</reference>
<protein>
    <submittedName>
        <fullName evidence="1">Uncharacterized protein</fullName>
    </submittedName>
</protein>
<accession>A0A2W5DUP4</accession>
<evidence type="ECO:0000313" key="1">
    <source>
        <dbReference type="EMBL" id="PZP34388.1"/>
    </source>
</evidence>
<dbReference type="EMBL" id="QFOD01000004">
    <property type="protein sequence ID" value="PZP34388.1"/>
    <property type="molecule type" value="Genomic_DNA"/>
</dbReference>
<organism evidence="1 2">
    <name type="scientific">Roseateles depolymerans</name>
    <dbReference type="NCBI Taxonomy" id="76731"/>
    <lineage>
        <taxon>Bacteria</taxon>
        <taxon>Pseudomonadati</taxon>
        <taxon>Pseudomonadota</taxon>
        <taxon>Betaproteobacteria</taxon>
        <taxon>Burkholderiales</taxon>
        <taxon>Sphaerotilaceae</taxon>
        <taxon>Roseateles</taxon>
    </lineage>
</organism>
<gene>
    <name evidence="1" type="ORF">DI603_05375</name>
</gene>
<name>A0A2W5DUP4_9BURK</name>